<name>A0A089ZWP9_9ZZZZ</name>
<dbReference type="SUPFAM" id="SSF51735">
    <property type="entry name" value="NAD(P)-binding Rossmann-fold domains"/>
    <property type="match status" value="1"/>
</dbReference>
<dbReference type="Pfam" id="PF13561">
    <property type="entry name" value="adh_short_C2"/>
    <property type="match status" value="1"/>
</dbReference>
<protein>
    <submittedName>
        <fullName evidence="2">Short-chain alcohol dehydrogenase</fullName>
    </submittedName>
</protein>
<comment type="similarity">
    <text evidence="1">Belongs to the short-chain dehydrogenases/reductases (SDR) family.</text>
</comment>
<dbReference type="GO" id="GO:0032787">
    <property type="term" value="P:monocarboxylic acid metabolic process"/>
    <property type="evidence" value="ECO:0007669"/>
    <property type="project" value="UniProtKB-ARBA"/>
</dbReference>
<dbReference type="FunFam" id="3.40.50.720:FF:000084">
    <property type="entry name" value="Short-chain dehydrogenase reductase"/>
    <property type="match status" value="1"/>
</dbReference>
<dbReference type="PANTHER" id="PTHR42879">
    <property type="entry name" value="3-OXOACYL-(ACYL-CARRIER-PROTEIN) REDUCTASE"/>
    <property type="match status" value="1"/>
</dbReference>
<sequence>MAQYDIADRSAIVTGGASGIGKAIAELLAANGAAVVVCDLRQDAIDAVVAEITDAGGTAAGHAGDVTDPETATEAVRIAKGLAPFRIAVNNAGIGGAAALMGEYPMDDWRKVIEINLNAVYYGMRAQLPEIAAAGGGSVVNIASILGSVGFAMSSAYVTAKHGVVGMTKNAALEYAASGVRVNAVGPGFIRTPLVESNLDADTLKFLETKHALGRLGEPEEVAALVAFLASDAASFITGSYHLVDGGYTAQ</sequence>
<dbReference type="EMBL" id="AB916612">
    <property type="protein sequence ID" value="BAP47468.1"/>
    <property type="molecule type" value="Genomic_DNA"/>
</dbReference>
<dbReference type="AlphaFoldDB" id="A0A089ZWP9"/>
<evidence type="ECO:0000256" key="1">
    <source>
        <dbReference type="ARBA" id="ARBA00006484"/>
    </source>
</evidence>
<dbReference type="PRINTS" id="PR00080">
    <property type="entry name" value="SDRFAMILY"/>
</dbReference>
<dbReference type="PRINTS" id="PR00081">
    <property type="entry name" value="GDHRDH"/>
</dbReference>
<dbReference type="Gene3D" id="3.40.50.720">
    <property type="entry name" value="NAD(P)-binding Rossmann-like Domain"/>
    <property type="match status" value="1"/>
</dbReference>
<dbReference type="CDD" id="cd05233">
    <property type="entry name" value="SDR_c"/>
    <property type="match status" value="1"/>
</dbReference>
<reference evidence="2" key="1">
    <citation type="journal article" date="2014" name="Appl. Environ. Microbiol.">
        <title>Efficient PCR-Based Amplification of Diverse Alcohol Dehydrogenase Genes from Metagenomes for Improving Biocatalysis: Screening of Gene-Specific Amplicons from Metagenomes.</title>
        <authorList>
            <person name="Itoh N."/>
            <person name="Kariya S."/>
            <person name="Kurokawa J."/>
        </authorList>
    </citation>
    <scope>NUCLEOTIDE SEQUENCE</scope>
</reference>
<accession>A0A089ZWP9</accession>
<dbReference type="InterPro" id="IPR020904">
    <property type="entry name" value="Sc_DH/Rdtase_CS"/>
</dbReference>
<dbReference type="PANTHER" id="PTHR42879:SF2">
    <property type="entry name" value="3-OXOACYL-[ACYL-CARRIER-PROTEIN] REDUCTASE FABG"/>
    <property type="match status" value="1"/>
</dbReference>
<proteinExistence type="inferred from homology"/>
<organism evidence="2">
    <name type="scientific">uncultured organism</name>
    <dbReference type="NCBI Taxonomy" id="155900"/>
    <lineage>
        <taxon>unclassified sequences</taxon>
        <taxon>environmental samples</taxon>
    </lineage>
</organism>
<dbReference type="InterPro" id="IPR002347">
    <property type="entry name" value="SDR_fam"/>
</dbReference>
<dbReference type="InterPro" id="IPR050259">
    <property type="entry name" value="SDR"/>
</dbReference>
<dbReference type="InterPro" id="IPR036291">
    <property type="entry name" value="NAD(P)-bd_dom_sf"/>
</dbReference>
<dbReference type="PROSITE" id="PS00061">
    <property type="entry name" value="ADH_SHORT"/>
    <property type="match status" value="1"/>
</dbReference>
<evidence type="ECO:0000313" key="2">
    <source>
        <dbReference type="EMBL" id="BAP47468.1"/>
    </source>
</evidence>